<dbReference type="Pfam" id="PF03911">
    <property type="entry name" value="Sec61_beta"/>
    <property type="match status" value="1"/>
</dbReference>
<evidence type="ECO:0000256" key="5">
    <source>
        <dbReference type="ARBA" id="ARBA00022824"/>
    </source>
</evidence>
<dbReference type="PANTHER" id="PTHR13509">
    <property type="entry name" value="SEC61 SUBUNIT BETA"/>
    <property type="match status" value="1"/>
</dbReference>
<dbReference type="Gramene" id="EOY04121">
    <property type="protein sequence ID" value="EOY04121"/>
    <property type="gene ID" value="TCM_019375"/>
</dbReference>
<dbReference type="GO" id="GO:0005784">
    <property type="term" value="C:Sec61 translocon complex"/>
    <property type="evidence" value="ECO:0007669"/>
    <property type="project" value="InterPro"/>
</dbReference>
<dbReference type="InterPro" id="IPR016482">
    <property type="entry name" value="SecG/Sec61-beta/Sbh"/>
</dbReference>
<dbReference type="Proteomes" id="UP000026915">
    <property type="component" value="Chromosome 4"/>
</dbReference>
<dbReference type="GO" id="GO:0006616">
    <property type="term" value="P:SRP-dependent cotranslational protein targeting to membrane, translocation"/>
    <property type="evidence" value="ECO:0000318"/>
    <property type="project" value="GO_Central"/>
</dbReference>
<dbReference type="AlphaFoldDB" id="A0A061EGX9"/>
<sequence>MDEMATRVAPPRRSVAAAAGMRRRRTTSNAAYGGIAGTMLQFYTDDGLGLRITPNVMLVMSIDFIAFVAILHIMGKLYFVCKEA</sequence>
<dbReference type="HOGENOM" id="CLU_133423_3_0_1"/>
<evidence type="ECO:0000256" key="10">
    <source>
        <dbReference type="SAM" id="Phobius"/>
    </source>
</evidence>
<keyword evidence="5" id="KW-0256">Endoplasmic reticulum</keyword>
<evidence type="ECO:0000256" key="9">
    <source>
        <dbReference type="ARBA" id="ARBA00023136"/>
    </source>
</evidence>
<evidence type="ECO:0000313" key="12">
    <source>
        <dbReference type="Proteomes" id="UP000026915"/>
    </source>
</evidence>
<comment type="similarity">
    <text evidence="2">Belongs to the SEC61-beta family.</text>
</comment>
<keyword evidence="8" id="KW-0811">Translocation</keyword>
<evidence type="ECO:0000256" key="7">
    <source>
        <dbReference type="ARBA" id="ARBA00022989"/>
    </source>
</evidence>
<evidence type="ECO:0000313" key="11">
    <source>
        <dbReference type="EMBL" id="EOY04121.1"/>
    </source>
</evidence>
<feature type="transmembrane region" description="Helical" evidence="10">
    <location>
        <begin position="56"/>
        <end position="79"/>
    </location>
</feature>
<evidence type="ECO:0000256" key="6">
    <source>
        <dbReference type="ARBA" id="ARBA00022927"/>
    </source>
</evidence>
<keyword evidence="4 10" id="KW-0812">Transmembrane</keyword>
<keyword evidence="9 10" id="KW-0472">Membrane</keyword>
<keyword evidence="3" id="KW-0813">Transport</keyword>
<accession>A0A061EGX9</accession>
<organism evidence="11 12">
    <name type="scientific">Theobroma cacao</name>
    <name type="common">Cacao</name>
    <name type="synonym">Cocoa</name>
    <dbReference type="NCBI Taxonomy" id="3641"/>
    <lineage>
        <taxon>Eukaryota</taxon>
        <taxon>Viridiplantae</taxon>
        <taxon>Streptophyta</taxon>
        <taxon>Embryophyta</taxon>
        <taxon>Tracheophyta</taxon>
        <taxon>Spermatophyta</taxon>
        <taxon>Magnoliopsida</taxon>
        <taxon>eudicotyledons</taxon>
        <taxon>Gunneridae</taxon>
        <taxon>Pentapetalae</taxon>
        <taxon>rosids</taxon>
        <taxon>malvids</taxon>
        <taxon>Malvales</taxon>
        <taxon>Malvaceae</taxon>
        <taxon>Byttnerioideae</taxon>
        <taxon>Theobroma</taxon>
    </lineage>
</organism>
<evidence type="ECO:0000256" key="3">
    <source>
        <dbReference type="ARBA" id="ARBA00022448"/>
    </source>
</evidence>
<name>A0A061EGX9_THECC</name>
<reference evidence="11 12" key="1">
    <citation type="journal article" date="2013" name="Genome Biol.">
        <title>The genome sequence of the most widely cultivated cacao type and its use to identify candidate genes regulating pod color.</title>
        <authorList>
            <person name="Motamayor J.C."/>
            <person name="Mockaitis K."/>
            <person name="Schmutz J."/>
            <person name="Haiminen N."/>
            <person name="Iii D.L."/>
            <person name="Cornejo O."/>
            <person name="Findley S.D."/>
            <person name="Zheng P."/>
            <person name="Utro F."/>
            <person name="Royaert S."/>
            <person name="Saski C."/>
            <person name="Jenkins J."/>
            <person name="Podicheti R."/>
            <person name="Zhao M."/>
            <person name="Scheffler B.E."/>
            <person name="Stack J.C."/>
            <person name="Feltus F.A."/>
            <person name="Mustiga G.M."/>
            <person name="Amores F."/>
            <person name="Phillips W."/>
            <person name="Marelli J.P."/>
            <person name="May G.D."/>
            <person name="Shapiro H."/>
            <person name="Ma J."/>
            <person name="Bustamante C.D."/>
            <person name="Schnell R.J."/>
            <person name="Main D."/>
            <person name="Gilbert D."/>
            <person name="Parida L."/>
            <person name="Kuhn D.N."/>
        </authorList>
    </citation>
    <scope>NUCLEOTIDE SEQUENCE [LARGE SCALE GENOMIC DNA]</scope>
    <source>
        <strain evidence="12">cv. Matina 1-6</strain>
    </source>
</reference>
<dbReference type="GO" id="GO:0031204">
    <property type="term" value="P:post-translational protein targeting to membrane, translocation"/>
    <property type="evidence" value="ECO:0000318"/>
    <property type="project" value="GO_Central"/>
</dbReference>
<keyword evidence="7 10" id="KW-1133">Transmembrane helix</keyword>
<gene>
    <name evidence="11" type="ORF">TCM_019375</name>
</gene>
<comment type="subcellular location">
    <subcellularLocation>
        <location evidence="1">Endoplasmic reticulum membrane</location>
        <topology evidence="1">Single-pass membrane protein</topology>
    </subcellularLocation>
</comment>
<dbReference type="eggNOG" id="KOG3457">
    <property type="taxonomic scope" value="Eukaryota"/>
</dbReference>
<proteinExistence type="inferred from homology"/>
<keyword evidence="6" id="KW-0653">Protein transport</keyword>
<evidence type="ECO:0000256" key="8">
    <source>
        <dbReference type="ARBA" id="ARBA00023010"/>
    </source>
</evidence>
<evidence type="ECO:0000256" key="4">
    <source>
        <dbReference type="ARBA" id="ARBA00022692"/>
    </source>
</evidence>
<dbReference type="InParanoid" id="A0A061EGX9"/>
<evidence type="ECO:0000256" key="2">
    <source>
        <dbReference type="ARBA" id="ARBA00006103"/>
    </source>
</evidence>
<protein>
    <submittedName>
        <fullName evidence="11">Preprotein translocase Sec</fullName>
    </submittedName>
</protein>
<dbReference type="EMBL" id="CM001882">
    <property type="protein sequence ID" value="EOY04121.1"/>
    <property type="molecule type" value="Genomic_DNA"/>
</dbReference>
<dbReference type="STRING" id="3641.A0A061EGX9"/>
<dbReference type="InterPro" id="IPR030671">
    <property type="entry name" value="Sec61-beta/Sbh"/>
</dbReference>
<dbReference type="OMA" id="AILHIMG"/>
<keyword evidence="12" id="KW-1185">Reference proteome</keyword>
<evidence type="ECO:0000256" key="1">
    <source>
        <dbReference type="ARBA" id="ARBA00004389"/>
    </source>
</evidence>
<dbReference type="GO" id="GO:0005085">
    <property type="term" value="F:guanyl-nucleotide exchange factor activity"/>
    <property type="evidence" value="ECO:0000318"/>
    <property type="project" value="GO_Central"/>
</dbReference>
<dbReference type="GO" id="GO:0005789">
    <property type="term" value="C:endoplasmic reticulum membrane"/>
    <property type="evidence" value="ECO:0000318"/>
    <property type="project" value="GO_Central"/>
</dbReference>